<keyword evidence="1" id="KW-0812">Transmembrane</keyword>
<feature type="transmembrane region" description="Helical" evidence="1">
    <location>
        <begin position="69"/>
        <end position="88"/>
    </location>
</feature>
<evidence type="ECO:0000256" key="1">
    <source>
        <dbReference type="SAM" id="Phobius"/>
    </source>
</evidence>
<name>A0A0U1L207_9FIRM</name>
<reference evidence="3" key="1">
    <citation type="submission" date="2015-03" db="EMBL/GenBank/DDBJ databases">
        <authorList>
            <person name="Nijsse Bart"/>
        </authorList>
    </citation>
    <scope>NUCLEOTIDE SEQUENCE [LARGE SCALE GENOMIC DNA]</scope>
</reference>
<gene>
    <name evidence="2" type="ORF">SpAn4DRAFT_3404</name>
</gene>
<organism evidence="2 3">
    <name type="scientific">Sporomusa ovata</name>
    <dbReference type="NCBI Taxonomy" id="2378"/>
    <lineage>
        <taxon>Bacteria</taxon>
        <taxon>Bacillati</taxon>
        <taxon>Bacillota</taxon>
        <taxon>Negativicutes</taxon>
        <taxon>Selenomonadales</taxon>
        <taxon>Sporomusaceae</taxon>
        <taxon>Sporomusa</taxon>
    </lineage>
</organism>
<accession>A0A0U1L207</accession>
<dbReference type="EMBL" id="CTRP01000011">
    <property type="protein sequence ID" value="CQR72944.1"/>
    <property type="molecule type" value="Genomic_DNA"/>
</dbReference>
<proteinExistence type="predicted"/>
<protein>
    <submittedName>
        <fullName evidence="2">Spore cortex biosynthesis protein</fullName>
    </submittedName>
</protein>
<keyword evidence="3" id="KW-1185">Reference proteome</keyword>
<keyword evidence="1" id="KW-1133">Transmembrane helix</keyword>
<feature type="transmembrane region" description="Helical" evidence="1">
    <location>
        <begin position="12"/>
        <end position="31"/>
    </location>
</feature>
<evidence type="ECO:0000313" key="3">
    <source>
        <dbReference type="Proteomes" id="UP000049855"/>
    </source>
</evidence>
<keyword evidence="1" id="KW-0472">Membrane</keyword>
<dbReference type="NCBIfam" id="TIGR02893">
    <property type="entry name" value="spore_yabQ"/>
    <property type="match status" value="1"/>
</dbReference>
<dbReference type="AlphaFoldDB" id="A0A0U1L207"/>
<feature type="transmembrane region" description="Helical" evidence="1">
    <location>
        <begin position="38"/>
        <end position="63"/>
    </location>
</feature>
<feature type="transmembrane region" description="Helical" evidence="1">
    <location>
        <begin position="109"/>
        <end position="130"/>
    </location>
</feature>
<dbReference type="Pfam" id="PF09578">
    <property type="entry name" value="Spore_YabQ"/>
    <property type="match status" value="1"/>
</dbReference>
<evidence type="ECO:0000313" key="2">
    <source>
        <dbReference type="EMBL" id="CQR72944.1"/>
    </source>
</evidence>
<dbReference type="InterPro" id="IPR019074">
    <property type="entry name" value="YabQ"/>
</dbReference>
<sequence>MMEFSTQVKTFWVIVATGIILGVLFDTYRILRWRFRPPLLITSVTDLIYCLLAAAIAFAALLISNWGELRLYVVIALFAGLFFYYRLASRHVMKLIVSLFKLTAKILHMAKRIIAFMLIRPLVVILRMFFSPVKIMGRKYKCWYKRWRSPPPPPPPPEEILPP</sequence>
<dbReference type="Proteomes" id="UP000049855">
    <property type="component" value="Unassembled WGS sequence"/>
</dbReference>
<dbReference type="RefSeq" id="WP_081658549.1">
    <property type="nucleotide sequence ID" value="NZ_CTRP01000011.1"/>
</dbReference>